<dbReference type="EMBL" id="JAMSHJ010000001">
    <property type="protein sequence ID" value="KAI5446230.1"/>
    <property type="molecule type" value="Genomic_DNA"/>
</dbReference>
<evidence type="ECO:0000313" key="1">
    <source>
        <dbReference type="EMBL" id="KAI5446230.1"/>
    </source>
</evidence>
<dbReference type="Gramene" id="Psat01G0417100-T1">
    <property type="protein sequence ID" value="KAI5446230.1"/>
    <property type="gene ID" value="KIW84_014171"/>
</dbReference>
<name>A0A9D5BMD7_PEA</name>
<keyword evidence="2" id="KW-1185">Reference proteome</keyword>
<dbReference type="AlphaFoldDB" id="A0A9D5BMD7"/>
<organism evidence="1 2">
    <name type="scientific">Pisum sativum</name>
    <name type="common">Garden pea</name>
    <name type="synonym">Lathyrus oleraceus</name>
    <dbReference type="NCBI Taxonomy" id="3888"/>
    <lineage>
        <taxon>Eukaryota</taxon>
        <taxon>Viridiplantae</taxon>
        <taxon>Streptophyta</taxon>
        <taxon>Embryophyta</taxon>
        <taxon>Tracheophyta</taxon>
        <taxon>Spermatophyta</taxon>
        <taxon>Magnoliopsida</taxon>
        <taxon>eudicotyledons</taxon>
        <taxon>Gunneridae</taxon>
        <taxon>Pentapetalae</taxon>
        <taxon>rosids</taxon>
        <taxon>fabids</taxon>
        <taxon>Fabales</taxon>
        <taxon>Fabaceae</taxon>
        <taxon>Papilionoideae</taxon>
        <taxon>50 kb inversion clade</taxon>
        <taxon>NPAAA clade</taxon>
        <taxon>Hologalegina</taxon>
        <taxon>IRL clade</taxon>
        <taxon>Fabeae</taxon>
        <taxon>Lathyrus</taxon>
    </lineage>
</organism>
<protein>
    <submittedName>
        <fullName evidence="1">Uncharacterized protein</fullName>
    </submittedName>
</protein>
<proteinExistence type="predicted"/>
<sequence>MASKRGRVSRGSSSRAAPTPSALTFPNLNFLYDVHAEKFLKIMDYHIMKEKAFDLNDLRGLLIADNIKYMANAAQKAYGHLCVINELCRRAGVLVYPDDEMINTKAMLNASTIRRSSPVFRYFYEQQEDHMLTQSLKARFASTEEMENHLTNQDQEKTKRKFHMHIEWTRQNNEFNNTMHDMHDLFRNNNMEKSNSYH</sequence>
<comment type="caution">
    <text evidence="1">The sequence shown here is derived from an EMBL/GenBank/DDBJ whole genome shotgun (WGS) entry which is preliminary data.</text>
</comment>
<gene>
    <name evidence="1" type="ORF">KIW84_014171</name>
</gene>
<accession>A0A9D5BMD7</accession>
<reference evidence="1 2" key="1">
    <citation type="journal article" date="2022" name="Nat. Genet.">
        <title>Improved pea reference genome and pan-genome highlight genomic features and evolutionary characteristics.</title>
        <authorList>
            <person name="Yang T."/>
            <person name="Liu R."/>
            <person name="Luo Y."/>
            <person name="Hu S."/>
            <person name="Wang D."/>
            <person name="Wang C."/>
            <person name="Pandey M.K."/>
            <person name="Ge S."/>
            <person name="Xu Q."/>
            <person name="Li N."/>
            <person name="Li G."/>
            <person name="Huang Y."/>
            <person name="Saxena R.K."/>
            <person name="Ji Y."/>
            <person name="Li M."/>
            <person name="Yan X."/>
            <person name="He Y."/>
            <person name="Liu Y."/>
            <person name="Wang X."/>
            <person name="Xiang C."/>
            <person name="Varshney R.K."/>
            <person name="Ding H."/>
            <person name="Gao S."/>
            <person name="Zong X."/>
        </authorList>
    </citation>
    <scope>NUCLEOTIDE SEQUENCE [LARGE SCALE GENOMIC DNA]</scope>
    <source>
        <strain evidence="1 2">cv. Zhongwan 6</strain>
    </source>
</reference>
<dbReference type="Proteomes" id="UP001058974">
    <property type="component" value="Chromosome 1"/>
</dbReference>
<evidence type="ECO:0000313" key="2">
    <source>
        <dbReference type="Proteomes" id="UP001058974"/>
    </source>
</evidence>